<dbReference type="AlphaFoldDB" id="A0A9N9SDA8"/>
<feature type="region of interest" description="Disordered" evidence="6">
    <location>
        <begin position="766"/>
        <end position="834"/>
    </location>
</feature>
<evidence type="ECO:0000256" key="4">
    <source>
        <dbReference type="ARBA" id="ARBA00023235"/>
    </source>
</evidence>
<feature type="compositionally biased region" description="Basic and acidic residues" evidence="6">
    <location>
        <begin position="283"/>
        <end position="313"/>
    </location>
</feature>
<dbReference type="Gene3D" id="2.40.100.10">
    <property type="entry name" value="Cyclophilin-like"/>
    <property type="match status" value="1"/>
</dbReference>
<evidence type="ECO:0000259" key="7">
    <source>
        <dbReference type="PROSITE" id="PS50072"/>
    </source>
</evidence>
<feature type="region of interest" description="Disordered" evidence="6">
    <location>
        <begin position="498"/>
        <end position="544"/>
    </location>
</feature>
<keyword evidence="9" id="KW-1185">Reference proteome</keyword>
<dbReference type="Pfam" id="PF00160">
    <property type="entry name" value="Pro_isomerase"/>
    <property type="match status" value="1"/>
</dbReference>
<dbReference type="GO" id="GO:0005739">
    <property type="term" value="C:mitochondrion"/>
    <property type="evidence" value="ECO:0007669"/>
    <property type="project" value="TreeGrafter"/>
</dbReference>
<dbReference type="EC" id="5.2.1.8" evidence="2"/>
<feature type="coiled-coil region" evidence="5">
    <location>
        <begin position="707"/>
        <end position="755"/>
    </location>
</feature>
<dbReference type="PROSITE" id="PS00170">
    <property type="entry name" value="CSA_PPIASE_1"/>
    <property type="match status" value="1"/>
</dbReference>
<organism evidence="8 9">
    <name type="scientific">Phaedon cochleariae</name>
    <name type="common">Mustard beetle</name>
    <dbReference type="NCBI Taxonomy" id="80249"/>
    <lineage>
        <taxon>Eukaryota</taxon>
        <taxon>Metazoa</taxon>
        <taxon>Ecdysozoa</taxon>
        <taxon>Arthropoda</taxon>
        <taxon>Hexapoda</taxon>
        <taxon>Insecta</taxon>
        <taxon>Pterygota</taxon>
        <taxon>Neoptera</taxon>
        <taxon>Endopterygota</taxon>
        <taxon>Coleoptera</taxon>
        <taxon>Polyphaga</taxon>
        <taxon>Cucujiformia</taxon>
        <taxon>Chrysomeloidea</taxon>
        <taxon>Chrysomelidae</taxon>
        <taxon>Chrysomelinae</taxon>
        <taxon>Chrysomelini</taxon>
        <taxon>Phaedon</taxon>
    </lineage>
</organism>
<feature type="compositionally biased region" description="Basic residues" evidence="6">
    <location>
        <begin position="223"/>
        <end position="243"/>
    </location>
</feature>
<reference evidence="8" key="1">
    <citation type="submission" date="2022-01" db="EMBL/GenBank/DDBJ databases">
        <authorList>
            <person name="King R."/>
        </authorList>
    </citation>
    <scope>NUCLEOTIDE SEQUENCE</scope>
</reference>
<feature type="compositionally biased region" description="Basic and acidic residues" evidence="6">
    <location>
        <begin position="571"/>
        <end position="632"/>
    </location>
</feature>
<evidence type="ECO:0000256" key="6">
    <source>
        <dbReference type="SAM" id="MobiDB-lite"/>
    </source>
</evidence>
<proteinExistence type="predicted"/>
<dbReference type="PANTHER" id="PTHR11071:SF565">
    <property type="entry name" value="MOCA-CYP, ISOFORM A"/>
    <property type="match status" value="1"/>
</dbReference>
<comment type="catalytic activity">
    <reaction evidence="1">
        <text>[protein]-peptidylproline (omega=180) = [protein]-peptidylproline (omega=0)</text>
        <dbReference type="Rhea" id="RHEA:16237"/>
        <dbReference type="Rhea" id="RHEA-COMP:10747"/>
        <dbReference type="Rhea" id="RHEA-COMP:10748"/>
        <dbReference type="ChEBI" id="CHEBI:83833"/>
        <dbReference type="ChEBI" id="CHEBI:83834"/>
        <dbReference type="EC" id="5.2.1.8"/>
    </reaction>
</comment>
<dbReference type="InterPro" id="IPR029000">
    <property type="entry name" value="Cyclophilin-like_dom_sf"/>
</dbReference>
<gene>
    <name evidence="8" type="ORF">PHAECO_LOCUS3371</name>
</gene>
<reference evidence="8" key="2">
    <citation type="submission" date="2022-10" db="EMBL/GenBank/DDBJ databases">
        <authorList>
            <consortium name="ENA_rothamsted_submissions"/>
            <consortium name="culmorum"/>
            <person name="King R."/>
        </authorList>
    </citation>
    <scope>NUCLEOTIDE SEQUENCE</scope>
</reference>
<dbReference type="SUPFAM" id="SSF50891">
    <property type="entry name" value="Cyclophilin-like"/>
    <property type="match status" value="1"/>
</dbReference>
<feature type="compositionally biased region" description="Basic residues" evidence="6">
    <location>
        <begin position="795"/>
        <end position="820"/>
    </location>
</feature>
<keyword evidence="3" id="KW-0697">Rotamase</keyword>
<evidence type="ECO:0000256" key="5">
    <source>
        <dbReference type="SAM" id="Coils"/>
    </source>
</evidence>
<feature type="compositionally biased region" description="Basic residues" evidence="6">
    <location>
        <begin position="330"/>
        <end position="348"/>
    </location>
</feature>
<dbReference type="GO" id="GO:0016018">
    <property type="term" value="F:cyclosporin A binding"/>
    <property type="evidence" value="ECO:0007669"/>
    <property type="project" value="TreeGrafter"/>
</dbReference>
<dbReference type="GO" id="GO:0006457">
    <property type="term" value="P:protein folding"/>
    <property type="evidence" value="ECO:0007669"/>
    <property type="project" value="InterPro"/>
</dbReference>
<dbReference type="InterPro" id="IPR002130">
    <property type="entry name" value="Cyclophilin-type_PPIase_dom"/>
</dbReference>
<dbReference type="Proteomes" id="UP001153737">
    <property type="component" value="Chromosome 12"/>
</dbReference>
<dbReference type="PANTHER" id="PTHR11071">
    <property type="entry name" value="PEPTIDYL-PROLYL CIS-TRANS ISOMERASE"/>
    <property type="match status" value="1"/>
</dbReference>
<evidence type="ECO:0000256" key="2">
    <source>
        <dbReference type="ARBA" id="ARBA00013194"/>
    </source>
</evidence>
<dbReference type="EMBL" id="OU896718">
    <property type="protein sequence ID" value="CAG9815788.1"/>
    <property type="molecule type" value="Genomic_DNA"/>
</dbReference>
<feature type="region of interest" description="Disordered" evidence="6">
    <location>
        <begin position="571"/>
        <end position="701"/>
    </location>
</feature>
<dbReference type="FunFam" id="2.40.100.10:FF:000005">
    <property type="entry name" value="Peptidyl-prolyl cis-trans isomerase G"/>
    <property type="match status" value="1"/>
</dbReference>
<feature type="compositionally biased region" description="Basic and acidic residues" evidence="6">
    <location>
        <begin position="674"/>
        <end position="701"/>
    </location>
</feature>
<evidence type="ECO:0000313" key="8">
    <source>
        <dbReference type="EMBL" id="CAG9815788.1"/>
    </source>
</evidence>
<dbReference type="GO" id="GO:0003755">
    <property type="term" value="F:peptidyl-prolyl cis-trans isomerase activity"/>
    <property type="evidence" value="ECO:0007669"/>
    <property type="project" value="UniProtKB-KW"/>
</dbReference>
<dbReference type="InterPro" id="IPR020892">
    <property type="entry name" value="Cyclophilin-type_PPIase_CS"/>
</dbReference>
<evidence type="ECO:0000313" key="9">
    <source>
        <dbReference type="Proteomes" id="UP001153737"/>
    </source>
</evidence>
<dbReference type="OrthoDB" id="6630374at2759"/>
<feature type="compositionally biased region" description="Basic and acidic residues" evidence="6">
    <location>
        <begin position="356"/>
        <end position="417"/>
    </location>
</feature>
<keyword evidence="5" id="KW-0175">Coiled coil</keyword>
<keyword evidence="4" id="KW-0413">Isomerase</keyword>
<name>A0A9N9SDA8_PHACE</name>
<sequence>MGENAIEDPKQDLDVQREPREPVQKTRCFFDVSIGGLNCGRIVFELFTDVVPKTCENFRALCTGEKGVGEETQKQLHYKGVIFHRVVKDFIIQAGDFTNGNGTGGESIYGGTFEDENFSLKHEYPLLLSMANRGKDTNGSQFFITTQPAPHLDNVHVVFGRVVSGVDVVRQIEALPVDANSRPLQDAKILKCGELIKQAKVKKDKKKNGEEGQENSEEEDRKVKKKHKKEKKKEKSKKHSKHHDKSEDEEGEVVEPHPLVTISNINPEDIPEVPKNKFLMRGGDAREGGRDQKNFNRDSDRNREFYDRGRREWGMGYNRRGRPMTSKSGRIIKGRGKFRFRTPSRSRSRSATPIHWRKEESRVIKLSEFEKLEAERKRQEEKKAGKAKEKEKMARNRSVSEERSHTPLSRHPNDRGVDYNALDYEDHSEDDNGYSEGAKRRIPSLVQYPLPGAYNKFKTVEEVKKEMKIVEQEQKEVEALNKRSDFLAMALGVQIKTGDDPPTGEISGFNNHNQPNRNNNKFPPIPKFPHNPKFPPNPNANNDRFNKVHMRLLKLAGHENVQMPFQLASKIEEKRGRNKFEIEKPAQNEERVHRNGRFEEVRRKGDRIRNEGHHREAAKEAERPDREKDRGRERRRTPRRSRSRERGGHRNSPPQPGRLRSDDRSRRRSKSKSKTRDVPKTRDNEKVKEKDPLLKLDKDAEEKYRKLLILRKKMELLELKKKEEQKLIEEKHRKAKEESEMLERAKKAKREAIEKEKLLKTYKVLQELDGKKVSKSKRKMSTSSSSSSSDSERERKRRRKRSRSASKSKHHRKSRSSSRSRSRDRNRTSRRHHR</sequence>
<feature type="compositionally biased region" description="Basic residues" evidence="6">
    <location>
        <begin position="633"/>
        <end position="649"/>
    </location>
</feature>
<evidence type="ECO:0000256" key="1">
    <source>
        <dbReference type="ARBA" id="ARBA00000971"/>
    </source>
</evidence>
<feature type="coiled-coil region" evidence="5">
    <location>
        <begin position="460"/>
        <end position="490"/>
    </location>
</feature>
<dbReference type="PRINTS" id="PR00153">
    <property type="entry name" value="CSAPPISMRASE"/>
</dbReference>
<feature type="compositionally biased region" description="Low complexity" evidence="6">
    <location>
        <begin position="510"/>
        <end position="522"/>
    </location>
</feature>
<protein>
    <recommendedName>
        <fullName evidence="2">peptidylprolyl isomerase</fullName>
        <ecNumber evidence="2">5.2.1.8</ecNumber>
    </recommendedName>
</protein>
<dbReference type="PROSITE" id="PS50072">
    <property type="entry name" value="CSA_PPIASE_2"/>
    <property type="match status" value="1"/>
</dbReference>
<feature type="region of interest" description="Disordered" evidence="6">
    <location>
        <begin position="200"/>
        <end position="438"/>
    </location>
</feature>
<feature type="domain" description="PPIase cyclophilin-type" evidence="7">
    <location>
        <begin position="29"/>
        <end position="194"/>
    </location>
</feature>
<accession>A0A9N9SDA8</accession>
<feature type="compositionally biased region" description="Pro residues" evidence="6">
    <location>
        <begin position="523"/>
        <end position="538"/>
    </location>
</feature>
<evidence type="ECO:0000256" key="3">
    <source>
        <dbReference type="ARBA" id="ARBA00023110"/>
    </source>
</evidence>